<feature type="compositionally biased region" description="Polar residues" evidence="1">
    <location>
        <begin position="163"/>
        <end position="175"/>
    </location>
</feature>
<proteinExistence type="predicted"/>
<dbReference type="STRING" id="98765.A0A2R6NKP9"/>
<dbReference type="AlphaFoldDB" id="A0A2R6NKP9"/>
<sequence length="245" mass="27261">MDTQIYQPLSAALHPPQQQPNRSQQHPGYQYPPGHAQPSAASNGIHHNNREEEEEEEDEDEDIVEEELEQHNRDHQSPSTHSSPRVAAAHAAKSIGYVADLHSSCILTFLIYLSRPHLVGTSTQYNLQVAASSHDANQDGGDDSKRKPGRPRGSRNRKPRAPANSSTKAPANSQHPGFYQYPPAPAGAVAQNQQFYEFQWRALNLCSEFYNAAEELIVSDLIQPVYECASLSEPVASYRKLRLQS</sequence>
<organism evidence="2 3">
    <name type="scientific">Hermanssonia centrifuga</name>
    <dbReference type="NCBI Taxonomy" id="98765"/>
    <lineage>
        <taxon>Eukaryota</taxon>
        <taxon>Fungi</taxon>
        <taxon>Dikarya</taxon>
        <taxon>Basidiomycota</taxon>
        <taxon>Agaricomycotina</taxon>
        <taxon>Agaricomycetes</taxon>
        <taxon>Polyporales</taxon>
        <taxon>Meruliaceae</taxon>
        <taxon>Hermanssonia</taxon>
    </lineage>
</organism>
<evidence type="ECO:0000313" key="2">
    <source>
        <dbReference type="EMBL" id="PSR72947.1"/>
    </source>
</evidence>
<evidence type="ECO:0000313" key="3">
    <source>
        <dbReference type="Proteomes" id="UP000186601"/>
    </source>
</evidence>
<keyword evidence="3" id="KW-1185">Reference proteome</keyword>
<name>A0A2R6NKP9_9APHY</name>
<accession>A0A2R6NKP9</accession>
<comment type="caution">
    <text evidence="2">The sequence shown here is derived from an EMBL/GenBank/DDBJ whole genome shotgun (WGS) entry which is preliminary data.</text>
</comment>
<feature type="compositionally biased region" description="Basic residues" evidence="1">
    <location>
        <begin position="147"/>
        <end position="160"/>
    </location>
</feature>
<gene>
    <name evidence="2" type="ORF">PHLCEN_2v11184</name>
</gene>
<feature type="compositionally biased region" description="Acidic residues" evidence="1">
    <location>
        <begin position="51"/>
        <end position="68"/>
    </location>
</feature>
<reference evidence="2 3" key="1">
    <citation type="submission" date="2018-02" db="EMBL/GenBank/DDBJ databases">
        <title>Genome sequence of the basidiomycete white-rot fungus Phlebia centrifuga.</title>
        <authorList>
            <person name="Granchi Z."/>
            <person name="Peng M."/>
            <person name="de Vries R.P."/>
            <person name="Hilden K."/>
            <person name="Makela M.R."/>
            <person name="Grigoriev I."/>
            <person name="Riley R."/>
        </authorList>
    </citation>
    <scope>NUCLEOTIDE SEQUENCE [LARGE SCALE GENOMIC DNA]</scope>
    <source>
        <strain evidence="2 3">FBCC195</strain>
    </source>
</reference>
<evidence type="ECO:0000256" key="1">
    <source>
        <dbReference type="SAM" id="MobiDB-lite"/>
    </source>
</evidence>
<feature type="region of interest" description="Disordered" evidence="1">
    <location>
        <begin position="1"/>
        <end position="87"/>
    </location>
</feature>
<feature type="region of interest" description="Disordered" evidence="1">
    <location>
        <begin position="132"/>
        <end position="183"/>
    </location>
</feature>
<protein>
    <submittedName>
        <fullName evidence="2">Uncharacterized protein</fullName>
    </submittedName>
</protein>
<dbReference type="Proteomes" id="UP000186601">
    <property type="component" value="Unassembled WGS sequence"/>
</dbReference>
<dbReference type="OrthoDB" id="2348945at2759"/>
<dbReference type="EMBL" id="MLYV02001124">
    <property type="protein sequence ID" value="PSR72947.1"/>
    <property type="molecule type" value="Genomic_DNA"/>
</dbReference>